<dbReference type="Gene3D" id="3.30.60.190">
    <property type="match status" value="1"/>
</dbReference>
<keyword evidence="1" id="KW-0863">Zinc-finger</keyword>
<dbReference type="AlphaFoldDB" id="A0A4Y7Q9F1"/>
<sequence>MSNPANIIENVPASTEKAPCGICRRQFSKYICPSCNVPYCSLTCFRSESHSQCSEAFYKREIQTDMNAQPNRSAEERIKMMELLKRFEEDSLEDDELLNDENDDEDHVTNLAQRLGNIDLESASSDEIWSMLNPSERELFLQAVKDPTSGVTQDLLYSDEMQKHIVEPWWIAPSIDSNAGSQMHLKRFGERPQIMDIPSSLVKPLKDGPPLMYNISVVCVAYAYITRNLSVSPISRLSPNESDADEARRLMQLLVPFLTDKRANTLFTSLDAAITDFWSRMDTITPQGLSLLLDDASRLLAPIPVTVMVAEGSPPEQASSQKLTCRPNAMTLRVLSDLAAFFHSQPRHTHVEHKLTFYAAHILAIPTAVISSLAKDLGRRAMELSERDRVVASKAQRSESISYDAPSASNVTILPPTPLLDGRSYETGDRRAKISEV</sequence>
<gene>
    <name evidence="3" type="ORF">BD410DRAFT_131242</name>
</gene>
<dbReference type="InterPro" id="IPR007529">
    <property type="entry name" value="Znf_HIT"/>
</dbReference>
<protein>
    <recommendedName>
        <fullName evidence="2">HIT-type domain-containing protein</fullName>
    </recommendedName>
</protein>
<dbReference type="GO" id="GO:0008270">
    <property type="term" value="F:zinc ion binding"/>
    <property type="evidence" value="ECO:0007669"/>
    <property type="project" value="UniProtKB-UniRule"/>
</dbReference>
<reference evidence="3 4" key="1">
    <citation type="submission" date="2018-06" db="EMBL/GenBank/DDBJ databases">
        <title>A transcriptomic atlas of mushroom development highlights an independent origin of complex multicellularity.</title>
        <authorList>
            <consortium name="DOE Joint Genome Institute"/>
            <person name="Krizsan K."/>
            <person name="Almasi E."/>
            <person name="Merenyi Z."/>
            <person name="Sahu N."/>
            <person name="Viragh M."/>
            <person name="Koszo T."/>
            <person name="Mondo S."/>
            <person name="Kiss B."/>
            <person name="Balint B."/>
            <person name="Kues U."/>
            <person name="Barry K."/>
            <person name="Hegedus J.C."/>
            <person name="Henrissat B."/>
            <person name="Johnson J."/>
            <person name="Lipzen A."/>
            <person name="Ohm R."/>
            <person name="Nagy I."/>
            <person name="Pangilinan J."/>
            <person name="Yan J."/>
            <person name="Xiong Y."/>
            <person name="Grigoriev I.V."/>
            <person name="Hibbett D.S."/>
            <person name="Nagy L.G."/>
        </authorList>
    </citation>
    <scope>NUCLEOTIDE SEQUENCE [LARGE SCALE GENOMIC DNA]</scope>
    <source>
        <strain evidence="3 4">SZMC22713</strain>
    </source>
</reference>
<dbReference type="PANTHER" id="PTHR15555:SF0">
    <property type="entry name" value="ZINC FINGER HIT DOMAIN-CONTAINING PROTEIN 2"/>
    <property type="match status" value="1"/>
</dbReference>
<dbReference type="VEuPathDB" id="FungiDB:BD410DRAFT_131242"/>
<evidence type="ECO:0000256" key="1">
    <source>
        <dbReference type="PROSITE-ProRule" id="PRU00453"/>
    </source>
</evidence>
<keyword evidence="4" id="KW-1185">Reference proteome</keyword>
<dbReference type="Proteomes" id="UP000294933">
    <property type="component" value="Unassembled WGS sequence"/>
</dbReference>
<dbReference type="STRING" id="50990.A0A4Y7Q9F1"/>
<dbReference type="EMBL" id="ML170168">
    <property type="protein sequence ID" value="TDL23986.1"/>
    <property type="molecule type" value="Genomic_DNA"/>
</dbReference>
<keyword evidence="1" id="KW-0479">Metal-binding</keyword>
<evidence type="ECO:0000313" key="3">
    <source>
        <dbReference type="EMBL" id="TDL23986.1"/>
    </source>
</evidence>
<accession>A0A4Y7Q9F1</accession>
<feature type="domain" description="HIT-type" evidence="2">
    <location>
        <begin position="20"/>
        <end position="53"/>
    </location>
</feature>
<dbReference type="PROSITE" id="PS51083">
    <property type="entry name" value="ZF_HIT"/>
    <property type="match status" value="1"/>
</dbReference>
<evidence type="ECO:0000259" key="2">
    <source>
        <dbReference type="PROSITE" id="PS51083"/>
    </source>
</evidence>
<dbReference type="CDD" id="cd23024">
    <property type="entry name" value="zf-HIT_ZNHIT2-3"/>
    <property type="match status" value="1"/>
</dbReference>
<name>A0A4Y7Q9F1_9AGAM</name>
<dbReference type="OrthoDB" id="18412at2759"/>
<proteinExistence type="predicted"/>
<dbReference type="PANTHER" id="PTHR15555">
    <property type="entry name" value="ZINC FINGER HIT DOMAIN CONTAINING PROTEIN 2 PROTEIN FON -RELATED"/>
    <property type="match status" value="1"/>
</dbReference>
<dbReference type="InterPro" id="IPR039646">
    <property type="entry name" value="ZNHIT2"/>
</dbReference>
<organism evidence="3 4">
    <name type="scientific">Rickenella mellea</name>
    <dbReference type="NCBI Taxonomy" id="50990"/>
    <lineage>
        <taxon>Eukaryota</taxon>
        <taxon>Fungi</taxon>
        <taxon>Dikarya</taxon>
        <taxon>Basidiomycota</taxon>
        <taxon>Agaricomycotina</taxon>
        <taxon>Agaricomycetes</taxon>
        <taxon>Hymenochaetales</taxon>
        <taxon>Rickenellaceae</taxon>
        <taxon>Rickenella</taxon>
    </lineage>
</organism>
<evidence type="ECO:0000313" key="4">
    <source>
        <dbReference type="Proteomes" id="UP000294933"/>
    </source>
</evidence>
<dbReference type="SUPFAM" id="SSF144232">
    <property type="entry name" value="HIT/MYND zinc finger-like"/>
    <property type="match status" value="1"/>
</dbReference>
<dbReference type="Pfam" id="PF04438">
    <property type="entry name" value="zf-HIT"/>
    <property type="match status" value="1"/>
</dbReference>
<keyword evidence="1" id="KW-0862">Zinc</keyword>